<dbReference type="KEGG" id="acab:QRX50_06430"/>
<dbReference type="InterPro" id="IPR050509">
    <property type="entry name" value="CoA-transferase_III"/>
</dbReference>
<accession>A0A9Y2ILA3</accession>
<keyword evidence="1" id="KW-0808">Transferase</keyword>
<keyword evidence="2" id="KW-1185">Reference proteome</keyword>
<reference evidence="1 2" key="1">
    <citation type="submission" date="2023-06" db="EMBL/GenBank/DDBJ databases">
        <authorList>
            <person name="Oyuntsetseg B."/>
            <person name="Kim S.B."/>
        </authorList>
    </citation>
    <scope>NUCLEOTIDE SEQUENCE [LARGE SCALE GENOMIC DNA]</scope>
    <source>
        <strain evidence="1 2">2-15</strain>
    </source>
</reference>
<sequence>MEVATYVAAPSGGLALARLGADVIRIDPLGGASDHHRWPLAPGGGSLYWTGLNKGKRSVAVDLRSPRGQELVTALVTERGTLLDNTVGWGWLADERLRASRPDLVHVRVQGRPDGGPALDYTVNAAVGVPDLTGPAGLSGPVNHQLPAWDLLTGSQAVNAVLAGLLHRAATGEGSYAEVALSDVALGAVADLGWLGEAQLRGQDRPKQGNHIYGSFGTSFRTADGGHVIVVAMTRRQWRALQEATGTAEVLARLGERAGLDLDLEENRYRLRDELVGVLAPWFAERDVEAVTKAFADTSVLWQRYRSLTEVAAAGDEPLLDEVDQPGIGPVVAARSAVRWPAAAPEAVESAPALGADTEAVLADELGLGQVEIAILVDEGVIR</sequence>
<dbReference type="SUPFAM" id="SSF89796">
    <property type="entry name" value="CoA-transferase family III (CaiB/BaiF)"/>
    <property type="match status" value="1"/>
</dbReference>
<dbReference type="PANTHER" id="PTHR48228:SF5">
    <property type="entry name" value="ALPHA-METHYLACYL-COA RACEMASE"/>
    <property type="match status" value="1"/>
</dbReference>
<name>A0A9Y2ILA3_9PSEU</name>
<dbReference type="Pfam" id="PF02515">
    <property type="entry name" value="CoA_transf_3"/>
    <property type="match status" value="1"/>
</dbReference>
<evidence type="ECO:0000313" key="2">
    <source>
        <dbReference type="Proteomes" id="UP001236014"/>
    </source>
</evidence>
<evidence type="ECO:0000313" key="1">
    <source>
        <dbReference type="EMBL" id="WIX80413.1"/>
    </source>
</evidence>
<dbReference type="InterPro" id="IPR023606">
    <property type="entry name" value="CoA-Trfase_III_dom_1_sf"/>
</dbReference>
<dbReference type="GO" id="GO:0016740">
    <property type="term" value="F:transferase activity"/>
    <property type="evidence" value="ECO:0007669"/>
    <property type="project" value="UniProtKB-KW"/>
</dbReference>
<gene>
    <name evidence="1" type="ORF">QRX50_06430</name>
</gene>
<proteinExistence type="predicted"/>
<dbReference type="PANTHER" id="PTHR48228">
    <property type="entry name" value="SUCCINYL-COA--D-CITRAMALATE COA-TRANSFERASE"/>
    <property type="match status" value="1"/>
</dbReference>
<protein>
    <submittedName>
        <fullName evidence="1">CoA transferase</fullName>
    </submittedName>
</protein>
<dbReference type="AlphaFoldDB" id="A0A9Y2ILA3"/>
<dbReference type="InterPro" id="IPR044855">
    <property type="entry name" value="CoA-Trfase_III_dom3_sf"/>
</dbReference>
<dbReference type="EMBL" id="CP127294">
    <property type="protein sequence ID" value="WIX80413.1"/>
    <property type="molecule type" value="Genomic_DNA"/>
</dbReference>
<dbReference type="Gene3D" id="3.30.1540.10">
    <property type="entry name" value="formyl-coa transferase, domain 3"/>
    <property type="match status" value="1"/>
</dbReference>
<dbReference type="RefSeq" id="WP_285971043.1">
    <property type="nucleotide sequence ID" value="NZ_CP127294.1"/>
</dbReference>
<dbReference type="Proteomes" id="UP001236014">
    <property type="component" value="Chromosome"/>
</dbReference>
<dbReference type="Gene3D" id="3.40.50.10540">
    <property type="entry name" value="Crotonobetainyl-coa:carnitine coa-transferase, domain 1"/>
    <property type="match status" value="1"/>
</dbReference>
<organism evidence="1 2">
    <name type="scientific">Amycolatopsis carbonis</name>
    <dbReference type="NCBI Taxonomy" id="715471"/>
    <lineage>
        <taxon>Bacteria</taxon>
        <taxon>Bacillati</taxon>
        <taxon>Actinomycetota</taxon>
        <taxon>Actinomycetes</taxon>
        <taxon>Pseudonocardiales</taxon>
        <taxon>Pseudonocardiaceae</taxon>
        <taxon>Amycolatopsis</taxon>
    </lineage>
</organism>
<dbReference type="InterPro" id="IPR003673">
    <property type="entry name" value="CoA-Trfase_fam_III"/>
</dbReference>